<protein>
    <submittedName>
        <fullName evidence="1">Uncharacterized protein</fullName>
    </submittedName>
</protein>
<dbReference type="EMBL" id="JAODUO010001337">
    <property type="protein sequence ID" value="KAK2166074.1"/>
    <property type="molecule type" value="Genomic_DNA"/>
</dbReference>
<comment type="caution">
    <text evidence="1">The sequence shown here is derived from an EMBL/GenBank/DDBJ whole genome shotgun (WGS) entry which is preliminary data.</text>
</comment>
<organism evidence="1 2">
    <name type="scientific">Ridgeia piscesae</name>
    <name type="common">Tubeworm</name>
    <dbReference type="NCBI Taxonomy" id="27915"/>
    <lineage>
        <taxon>Eukaryota</taxon>
        <taxon>Metazoa</taxon>
        <taxon>Spiralia</taxon>
        <taxon>Lophotrochozoa</taxon>
        <taxon>Annelida</taxon>
        <taxon>Polychaeta</taxon>
        <taxon>Sedentaria</taxon>
        <taxon>Canalipalpata</taxon>
        <taxon>Sabellida</taxon>
        <taxon>Siboglinidae</taxon>
        <taxon>Ridgeia</taxon>
    </lineage>
</organism>
<proteinExistence type="predicted"/>
<dbReference type="Proteomes" id="UP001209878">
    <property type="component" value="Unassembled WGS sequence"/>
</dbReference>
<gene>
    <name evidence="1" type="ORF">NP493_1338g00010</name>
</gene>
<sequence>MQYVKGLGNIRLMNVSVPVCANAGVWDKATKACNCARGWTGKLCTRECKDYHAYCNGNPGWPKRLCTKSYVWRKCPAMCGVCDTVCKLVCSSGVLNKDTCSCNCTQEYMGKDCSSKCADKSKHCDTDYWPKSLCSDRHPDVLKACPMMCGQCVTCETWPKLAVNCSEFMPSGYDPPLRKDRADGYGGVMIAIKTVPHCEHGSVLNPATKTCTCTKGWTGPDCNRECKDNDFKCDANPGWPKEFCTRESVRRKCPVMCGICVPECKLRCANSGVLNEETCSCNCLQGWAGNDCSTKCEDMSEQCTPRYWPKSWCNKRHQYVLDRCPMMCGVCGDQDMPLYDWVDRSRLQSWCPSQCHFGDAVLEHSQNMP</sequence>
<keyword evidence="2" id="KW-1185">Reference proteome</keyword>
<dbReference type="AlphaFoldDB" id="A0AAD9NG98"/>
<evidence type="ECO:0000313" key="1">
    <source>
        <dbReference type="EMBL" id="KAK2166074.1"/>
    </source>
</evidence>
<accession>A0AAD9NG98</accession>
<evidence type="ECO:0000313" key="2">
    <source>
        <dbReference type="Proteomes" id="UP001209878"/>
    </source>
</evidence>
<reference evidence="1" key="1">
    <citation type="journal article" date="2023" name="Mol. Biol. Evol.">
        <title>Third-Generation Sequencing Reveals the Adaptive Role of the Epigenome in Three Deep-Sea Polychaetes.</title>
        <authorList>
            <person name="Perez M."/>
            <person name="Aroh O."/>
            <person name="Sun Y."/>
            <person name="Lan Y."/>
            <person name="Juniper S.K."/>
            <person name="Young C.R."/>
            <person name="Angers B."/>
            <person name="Qian P.Y."/>
        </authorList>
    </citation>
    <scope>NUCLEOTIDE SEQUENCE</scope>
    <source>
        <strain evidence="1">R07B-5</strain>
    </source>
</reference>
<name>A0AAD9NG98_RIDPI</name>